<accession>A0AAV9FAK4</accession>
<feature type="chain" id="PRO_5043608778" description="Late embryogenesis abundant protein" evidence="2">
    <location>
        <begin position="24"/>
        <end position="158"/>
    </location>
</feature>
<protein>
    <recommendedName>
        <fullName evidence="5">Late embryogenesis abundant protein</fullName>
    </recommendedName>
</protein>
<feature type="compositionally biased region" description="Basic and acidic residues" evidence="1">
    <location>
        <begin position="31"/>
        <end position="42"/>
    </location>
</feature>
<reference evidence="3" key="2">
    <citation type="submission" date="2023-06" db="EMBL/GenBank/DDBJ databases">
        <authorList>
            <person name="Ma L."/>
            <person name="Liu K.-W."/>
            <person name="Li Z."/>
            <person name="Hsiao Y.-Y."/>
            <person name="Qi Y."/>
            <person name="Fu T."/>
            <person name="Tang G."/>
            <person name="Zhang D."/>
            <person name="Sun W.-H."/>
            <person name="Liu D.-K."/>
            <person name="Li Y."/>
            <person name="Chen G.-Z."/>
            <person name="Liu X.-D."/>
            <person name="Liao X.-Y."/>
            <person name="Jiang Y.-T."/>
            <person name="Yu X."/>
            <person name="Hao Y."/>
            <person name="Huang J."/>
            <person name="Zhao X.-W."/>
            <person name="Ke S."/>
            <person name="Chen Y.-Y."/>
            <person name="Wu W.-L."/>
            <person name="Hsu J.-L."/>
            <person name="Lin Y.-F."/>
            <person name="Huang M.-D."/>
            <person name="Li C.-Y."/>
            <person name="Huang L."/>
            <person name="Wang Z.-W."/>
            <person name="Zhao X."/>
            <person name="Zhong W.-Y."/>
            <person name="Peng D.-H."/>
            <person name="Ahmad S."/>
            <person name="Lan S."/>
            <person name="Zhang J.-S."/>
            <person name="Tsai W.-C."/>
            <person name="Van De Peer Y."/>
            <person name="Liu Z.-J."/>
        </authorList>
    </citation>
    <scope>NUCLEOTIDE SEQUENCE</scope>
    <source>
        <strain evidence="3">CP</strain>
        <tissue evidence="3">Leaves</tissue>
    </source>
</reference>
<organism evidence="3 4">
    <name type="scientific">Acorus calamus</name>
    <name type="common">Sweet flag</name>
    <dbReference type="NCBI Taxonomy" id="4465"/>
    <lineage>
        <taxon>Eukaryota</taxon>
        <taxon>Viridiplantae</taxon>
        <taxon>Streptophyta</taxon>
        <taxon>Embryophyta</taxon>
        <taxon>Tracheophyta</taxon>
        <taxon>Spermatophyta</taxon>
        <taxon>Magnoliopsida</taxon>
        <taxon>Liliopsida</taxon>
        <taxon>Acoraceae</taxon>
        <taxon>Acorus</taxon>
    </lineage>
</organism>
<dbReference type="AlphaFoldDB" id="A0AAV9FAK4"/>
<feature type="region of interest" description="Disordered" evidence="1">
    <location>
        <begin position="59"/>
        <end position="79"/>
    </location>
</feature>
<gene>
    <name evidence="3" type="ORF">QJS10_CPA03g00310</name>
</gene>
<evidence type="ECO:0000256" key="2">
    <source>
        <dbReference type="SAM" id="SignalP"/>
    </source>
</evidence>
<feature type="signal peptide" evidence="2">
    <location>
        <begin position="1"/>
        <end position="23"/>
    </location>
</feature>
<name>A0AAV9FAK4_ACOCL</name>
<keyword evidence="2" id="KW-0732">Signal</keyword>
<feature type="region of interest" description="Disordered" evidence="1">
    <location>
        <begin position="31"/>
        <end position="50"/>
    </location>
</feature>
<comment type="caution">
    <text evidence="3">The sequence shown here is derived from an EMBL/GenBank/DDBJ whole genome shotgun (WGS) entry which is preliminary data.</text>
</comment>
<evidence type="ECO:0000313" key="3">
    <source>
        <dbReference type="EMBL" id="KAK1321637.1"/>
    </source>
</evidence>
<reference evidence="3" key="1">
    <citation type="journal article" date="2023" name="Nat. Commun.">
        <title>Diploid and tetraploid genomes of Acorus and the evolution of monocots.</title>
        <authorList>
            <person name="Ma L."/>
            <person name="Liu K.W."/>
            <person name="Li Z."/>
            <person name="Hsiao Y.Y."/>
            <person name="Qi Y."/>
            <person name="Fu T."/>
            <person name="Tang G.D."/>
            <person name="Zhang D."/>
            <person name="Sun W.H."/>
            <person name="Liu D.K."/>
            <person name="Li Y."/>
            <person name="Chen G.Z."/>
            <person name="Liu X.D."/>
            <person name="Liao X.Y."/>
            <person name="Jiang Y.T."/>
            <person name="Yu X."/>
            <person name="Hao Y."/>
            <person name="Huang J."/>
            <person name="Zhao X.W."/>
            <person name="Ke S."/>
            <person name="Chen Y.Y."/>
            <person name="Wu W.L."/>
            <person name="Hsu J.L."/>
            <person name="Lin Y.F."/>
            <person name="Huang M.D."/>
            <person name="Li C.Y."/>
            <person name="Huang L."/>
            <person name="Wang Z.W."/>
            <person name="Zhao X."/>
            <person name="Zhong W.Y."/>
            <person name="Peng D.H."/>
            <person name="Ahmad S."/>
            <person name="Lan S."/>
            <person name="Zhang J.S."/>
            <person name="Tsai W.C."/>
            <person name="Van de Peer Y."/>
            <person name="Liu Z.J."/>
        </authorList>
    </citation>
    <scope>NUCLEOTIDE SEQUENCE</scope>
    <source>
        <strain evidence="3">CP</strain>
    </source>
</reference>
<evidence type="ECO:0000256" key="1">
    <source>
        <dbReference type="SAM" id="MobiDB-lite"/>
    </source>
</evidence>
<proteinExistence type="predicted"/>
<dbReference type="Proteomes" id="UP001180020">
    <property type="component" value="Unassembled WGS sequence"/>
</dbReference>
<sequence length="158" mass="16807">MMMLLSSSVLVSSFSMEEAGVEANRFAADAKDKTTEAAKQAEEASESWADWAKDKFTEGMGFRHDNSREAANQMKDKAGDAANLAKQKFSDAVYGSADALGARGMTDEGKNAAENGYKDAINGATHAYDTMTNQAKSVYESAKEKASDAAANLGARIN</sequence>
<dbReference type="EMBL" id="JAUJYO010000003">
    <property type="protein sequence ID" value="KAK1321637.1"/>
    <property type="molecule type" value="Genomic_DNA"/>
</dbReference>
<keyword evidence="4" id="KW-1185">Reference proteome</keyword>
<evidence type="ECO:0008006" key="5">
    <source>
        <dbReference type="Google" id="ProtNLM"/>
    </source>
</evidence>
<evidence type="ECO:0000313" key="4">
    <source>
        <dbReference type="Proteomes" id="UP001180020"/>
    </source>
</evidence>